<comment type="cofactor">
    <cofactor evidence="1">
        <name>Mg(2+)</name>
        <dbReference type="ChEBI" id="CHEBI:18420"/>
    </cofactor>
</comment>
<organism evidence="7 8">
    <name type="scientific">Acer yangbiense</name>
    <dbReference type="NCBI Taxonomy" id="1000413"/>
    <lineage>
        <taxon>Eukaryota</taxon>
        <taxon>Viridiplantae</taxon>
        <taxon>Streptophyta</taxon>
        <taxon>Embryophyta</taxon>
        <taxon>Tracheophyta</taxon>
        <taxon>Spermatophyta</taxon>
        <taxon>Magnoliopsida</taxon>
        <taxon>eudicotyledons</taxon>
        <taxon>Gunneridae</taxon>
        <taxon>Pentapetalae</taxon>
        <taxon>rosids</taxon>
        <taxon>malvids</taxon>
        <taxon>Sapindales</taxon>
        <taxon>Sapindaceae</taxon>
        <taxon>Hippocastanoideae</taxon>
        <taxon>Acereae</taxon>
        <taxon>Acer</taxon>
    </lineage>
</organism>
<proteinExistence type="inferred from homology"/>
<evidence type="ECO:0000256" key="5">
    <source>
        <dbReference type="ARBA" id="ARBA00022842"/>
    </source>
</evidence>
<evidence type="ECO:0000256" key="1">
    <source>
        <dbReference type="ARBA" id="ARBA00001946"/>
    </source>
</evidence>
<evidence type="ECO:0000313" key="7">
    <source>
        <dbReference type="EMBL" id="TXG69936.1"/>
    </source>
</evidence>
<name>A0A5C7INA4_9ROSI</name>
<dbReference type="GO" id="GO:0046872">
    <property type="term" value="F:metal ion binding"/>
    <property type="evidence" value="ECO:0007669"/>
    <property type="project" value="UniProtKB-KW"/>
</dbReference>
<keyword evidence="6" id="KW-0414">Isoprene biosynthesis</keyword>
<comment type="similarity">
    <text evidence="2">Belongs to the FPP/GGPP synthase family.</text>
</comment>
<evidence type="ECO:0000256" key="3">
    <source>
        <dbReference type="ARBA" id="ARBA00022679"/>
    </source>
</evidence>
<evidence type="ECO:0000313" key="8">
    <source>
        <dbReference type="Proteomes" id="UP000323000"/>
    </source>
</evidence>
<dbReference type="SUPFAM" id="SSF48576">
    <property type="entry name" value="Terpenoid synthases"/>
    <property type="match status" value="1"/>
</dbReference>
<keyword evidence="4" id="KW-0479">Metal-binding</keyword>
<comment type="caution">
    <text evidence="7">The sequence shown here is derived from an EMBL/GenBank/DDBJ whole genome shotgun (WGS) entry which is preliminary data.</text>
</comment>
<dbReference type="EMBL" id="VAHF01000002">
    <property type="protein sequence ID" value="TXG69936.1"/>
    <property type="molecule type" value="Genomic_DNA"/>
</dbReference>
<reference evidence="8" key="1">
    <citation type="journal article" date="2019" name="Gigascience">
        <title>De novo genome assembly of the endangered Acer yangbiense, a plant species with extremely small populations endemic to Yunnan Province, China.</title>
        <authorList>
            <person name="Yang J."/>
            <person name="Wariss H.M."/>
            <person name="Tao L."/>
            <person name="Zhang R."/>
            <person name="Yun Q."/>
            <person name="Hollingsworth P."/>
            <person name="Dao Z."/>
            <person name="Luo G."/>
            <person name="Guo H."/>
            <person name="Ma Y."/>
            <person name="Sun W."/>
        </authorList>
    </citation>
    <scope>NUCLEOTIDE SEQUENCE [LARGE SCALE GENOMIC DNA]</scope>
    <source>
        <strain evidence="8">cv. Malutang</strain>
    </source>
</reference>
<keyword evidence="8" id="KW-1185">Reference proteome</keyword>
<evidence type="ECO:0000256" key="4">
    <source>
        <dbReference type="ARBA" id="ARBA00022723"/>
    </source>
</evidence>
<gene>
    <name evidence="7" type="ORF">EZV62_004871</name>
</gene>
<dbReference type="InterPro" id="IPR008949">
    <property type="entry name" value="Isoprenoid_synthase_dom_sf"/>
</dbReference>
<accession>A0A5C7INA4</accession>
<dbReference type="GO" id="GO:0008299">
    <property type="term" value="P:isoprenoid biosynthetic process"/>
    <property type="evidence" value="ECO:0007669"/>
    <property type="project" value="UniProtKB-KW"/>
</dbReference>
<dbReference type="Gene3D" id="1.10.600.10">
    <property type="entry name" value="Farnesyl Diphosphate Synthase"/>
    <property type="match status" value="1"/>
</dbReference>
<evidence type="ECO:0000256" key="6">
    <source>
        <dbReference type="ARBA" id="ARBA00023229"/>
    </source>
</evidence>
<keyword evidence="3" id="KW-0808">Transferase</keyword>
<dbReference type="InterPro" id="IPR000092">
    <property type="entry name" value="Polyprenyl_synt"/>
</dbReference>
<keyword evidence="5" id="KW-0460">Magnesium</keyword>
<dbReference type="AlphaFoldDB" id="A0A5C7INA4"/>
<dbReference type="Proteomes" id="UP000323000">
    <property type="component" value="Chromosome 2"/>
</dbReference>
<dbReference type="PANTHER" id="PTHR43281:SF1">
    <property type="entry name" value="FARNESYL DIPHOSPHATE SYNTHASE"/>
    <property type="match status" value="1"/>
</dbReference>
<dbReference type="GO" id="GO:0004659">
    <property type="term" value="F:prenyltransferase activity"/>
    <property type="evidence" value="ECO:0007669"/>
    <property type="project" value="InterPro"/>
</dbReference>
<sequence>MAFSATIPFHGNSKLLNNPLNTDLKYHPTKLSLSNLKFVHFKVQANHASDLPCMDDDDLRQGKPTNHKTFGEATAILAGDALLSLAFEHVAAKTRNISAERVVRAIGEMSSAVGSQRLVAGQIVDLSSEGKDVSLNDLEYIHVHKSAKLLEAAVVCGAIMGGGDVIEIDISSKELDKTAGKDLVSDKATYPKLMGIENAKKFAGELPSQAIQELAYFEVEKAAPLNHLAAYIASRKN</sequence>
<evidence type="ECO:0000256" key="2">
    <source>
        <dbReference type="ARBA" id="ARBA00006706"/>
    </source>
</evidence>
<protein>
    <submittedName>
        <fullName evidence="7">Uncharacterized protein</fullName>
    </submittedName>
</protein>
<dbReference type="Pfam" id="PF00348">
    <property type="entry name" value="polyprenyl_synt"/>
    <property type="match status" value="1"/>
</dbReference>
<dbReference type="PANTHER" id="PTHR43281">
    <property type="entry name" value="FARNESYL DIPHOSPHATE SYNTHASE"/>
    <property type="match status" value="1"/>
</dbReference>
<dbReference type="OrthoDB" id="6921389at2759"/>